<gene>
    <name evidence="3" type="ORF">ACEWY4_006031</name>
</gene>
<accession>A0ABD1KCA3</accession>
<evidence type="ECO:0000256" key="2">
    <source>
        <dbReference type="SAM" id="SignalP"/>
    </source>
</evidence>
<keyword evidence="1" id="KW-1133">Transmembrane helix</keyword>
<protein>
    <submittedName>
        <fullName evidence="3">Uncharacterized protein</fullName>
    </submittedName>
</protein>
<proteinExistence type="predicted"/>
<keyword evidence="2" id="KW-0732">Signal</keyword>
<keyword evidence="1" id="KW-0472">Membrane</keyword>
<name>A0ABD1KCA3_9TELE</name>
<keyword evidence="4" id="KW-1185">Reference proteome</keyword>
<feature type="transmembrane region" description="Helical" evidence="1">
    <location>
        <begin position="123"/>
        <end position="141"/>
    </location>
</feature>
<feature type="chain" id="PRO_5044791670" evidence="2">
    <location>
        <begin position="18"/>
        <end position="149"/>
    </location>
</feature>
<organism evidence="3 4">
    <name type="scientific">Coilia grayii</name>
    <name type="common">Gray's grenadier anchovy</name>
    <dbReference type="NCBI Taxonomy" id="363190"/>
    <lineage>
        <taxon>Eukaryota</taxon>
        <taxon>Metazoa</taxon>
        <taxon>Chordata</taxon>
        <taxon>Craniata</taxon>
        <taxon>Vertebrata</taxon>
        <taxon>Euteleostomi</taxon>
        <taxon>Actinopterygii</taxon>
        <taxon>Neopterygii</taxon>
        <taxon>Teleostei</taxon>
        <taxon>Clupei</taxon>
        <taxon>Clupeiformes</taxon>
        <taxon>Clupeoidei</taxon>
        <taxon>Engraulidae</taxon>
        <taxon>Coilinae</taxon>
        <taxon>Coilia</taxon>
    </lineage>
</organism>
<evidence type="ECO:0000313" key="4">
    <source>
        <dbReference type="Proteomes" id="UP001591681"/>
    </source>
</evidence>
<comment type="caution">
    <text evidence="3">The sequence shown here is derived from an EMBL/GenBank/DDBJ whole genome shotgun (WGS) entry which is preliminary data.</text>
</comment>
<dbReference type="AlphaFoldDB" id="A0ABD1KCA3"/>
<dbReference type="EMBL" id="JBHFQA010000006">
    <property type="protein sequence ID" value="KAL2096824.1"/>
    <property type="molecule type" value="Genomic_DNA"/>
</dbReference>
<sequence length="149" mass="16068">MELYSLIVALLILTGHAEHAESPNLTVVSSWSSSDSCNVSLRCTGPHESLNSSCYTTLSSPYCSKEGGGTFLSITFNHTTISCNHSNPVSWRQTTTELKPLCAFYKGDMAPPAVVSPCVLKTLLLSVVLVAMVTAVITVHIREKLHKAD</sequence>
<evidence type="ECO:0000313" key="3">
    <source>
        <dbReference type="EMBL" id="KAL2096824.1"/>
    </source>
</evidence>
<keyword evidence="1" id="KW-0812">Transmembrane</keyword>
<dbReference type="Proteomes" id="UP001591681">
    <property type="component" value="Unassembled WGS sequence"/>
</dbReference>
<evidence type="ECO:0000256" key="1">
    <source>
        <dbReference type="SAM" id="Phobius"/>
    </source>
</evidence>
<feature type="signal peptide" evidence="2">
    <location>
        <begin position="1"/>
        <end position="17"/>
    </location>
</feature>
<reference evidence="3 4" key="1">
    <citation type="submission" date="2024-09" db="EMBL/GenBank/DDBJ databases">
        <title>A chromosome-level genome assembly of Gray's grenadier anchovy, Coilia grayii.</title>
        <authorList>
            <person name="Fu Z."/>
        </authorList>
    </citation>
    <scope>NUCLEOTIDE SEQUENCE [LARGE SCALE GENOMIC DNA]</scope>
    <source>
        <strain evidence="3">G4</strain>
        <tissue evidence="3">Muscle</tissue>
    </source>
</reference>